<gene>
    <name evidence="4" type="ORF">ACPOL_4983</name>
</gene>
<evidence type="ECO:0000256" key="3">
    <source>
        <dbReference type="SAM" id="Phobius"/>
    </source>
</evidence>
<keyword evidence="3" id="KW-1133">Transmembrane helix</keyword>
<feature type="transmembrane region" description="Helical" evidence="3">
    <location>
        <begin position="500"/>
        <end position="529"/>
    </location>
</feature>
<evidence type="ECO:0000313" key="4">
    <source>
        <dbReference type="EMBL" id="AXC14245.1"/>
    </source>
</evidence>
<dbReference type="KEGG" id="abas:ACPOL_4983"/>
<feature type="region of interest" description="Disordered" evidence="2">
    <location>
        <begin position="51"/>
        <end position="96"/>
    </location>
</feature>
<dbReference type="InterPro" id="IPR045275">
    <property type="entry name" value="MscS_archaea/bacteria_type"/>
</dbReference>
<proteinExistence type="predicted"/>
<evidence type="ECO:0000256" key="2">
    <source>
        <dbReference type="SAM" id="MobiDB-lite"/>
    </source>
</evidence>
<keyword evidence="3" id="KW-0812">Transmembrane</keyword>
<dbReference type="GO" id="GO:0008381">
    <property type="term" value="F:mechanosensitive monoatomic ion channel activity"/>
    <property type="evidence" value="ECO:0007669"/>
    <property type="project" value="InterPro"/>
</dbReference>
<feature type="coiled-coil region" evidence="1">
    <location>
        <begin position="175"/>
        <end position="209"/>
    </location>
</feature>
<evidence type="ECO:0000256" key="1">
    <source>
        <dbReference type="SAM" id="Coils"/>
    </source>
</evidence>
<dbReference type="PANTHER" id="PTHR30221:SF1">
    <property type="entry name" value="SMALL-CONDUCTANCE MECHANOSENSITIVE CHANNEL"/>
    <property type="match status" value="1"/>
</dbReference>
<accession>A0A2Z5G6I3</accession>
<evidence type="ECO:0000313" key="5">
    <source>
        <dbReference type="Proteomes" id="UP000253606"/>
    </source>
</evidence>
<feature type="transmembrane region" description="Helical" evidence="3">
    <location>
        <begin position="435"/>
        <end position="453"/>
    </location>
</feature>
<dbReference type="OrthoDB" id="9809206at2"/>
<feature type="transmembrane region" description="Helical" evidence="3">
    <location>
        <begin position="20"/>
        <end position="41"/>
    </location>
</feature>
<sequence>MVDWRFRQKYSKYSLHQKFAIRYVLNAAVLALSLFFGSMFFQSRHTVRAEQKAADPTAAQTQTPAPSAPGKTASPVPAQSPSLPTQPTNQPGENDVAGRSKAILLHLNAVLRFYHDSEAPIQKVGEPSDLIYRDQAVTLAAQVAGFAFQSAKAEAAIMARTSGGQSDTPAPESQAQRLQTMRDSVAQRIAALKAQSADLDKQLQTARARDIAGLRQQREEVAGELELQSAMEDALAKITGISVTSNDTGFAAQVGQLERSAPGLTAGKSTSVAPTLENLSAARSAGVSSQAIVLFHLLAARQSIDNLAREANSVHQQALELRTPLSNVLRRTISQGEALSQQIAATPLPAAPATHPAATHPGGSAAGAAAPAANPAPTLAETRKTFDQLTLTFKGISAAAVPLSQEIVTLEQSGASLQAWRRAVDEEYKSILSSLLFRVAGIAVALAIIFALGEVWRRATTRYVQDVRRRRQLLLVRRLIIGFLSGLVMIFGVVTQFSSLATFAGFITAGLAVGLQTILLSVAAYFFIIGRYGVRVGDRITIATVTGDVAEVGLVRFYVLELAGSGTDLYPTGRVAVFSNAVLFQAGTPLFKQLPGTEYIWHELTVKLAADGDYRPAVEKIQKSVQDVYDSYRQEIEKQHRNLESWMDSSMDAPGIQSNLQLVDGGLQLWLRFPVIIRQAASIDGHMTEALLRLIGGDPQVKAAVSAPPIIKAAVKG</sequence>
<keyword evidence="1" id="KW-0175">Coiled coil</keyword>
<keyword evidence="3" id="KW-0472">Membrane</keyword>
<dbReference type="RefSeq" id="WP_114209061.1">
    <property type="nucleotide sequence ID" value="NZ_CP030840.1"/>
</dbReference>
<feature type="compositionally biased region" description="Low complexity" evidence="2">
    <location>
        <begin position="54"/>
        <end position="69"/>
    </location>
</feature>
<dbReference type="EMBL" id="CP030840">
    <property type="protein sequence ID" value="AXC14245.1"/>
    <property type="molecule type" value="Genomic_DNA"/>
</dbReference>
<dbReference type="PANTHER" id="PTHR30221">
    <property type="entry name" value="SMALL-CONDUCTANCE MECHANOSENSITIVE CHANNEL"/>
    <property type="match status" value="1"/>
</dbReference>
<feature type="compositionally biased region" description="Polar residues" evidence="2">
    <location>
        <begin position="77"/>
        <end position="92"/>
    </location>
</feature>
<protein>
    <submittedName>
        <fullName evidence="4">MscS family mechanosensitive ion channel</fullName>
    </submittedName>
</protein>
<feature type="transmembrane region" description="Helical" evidence="3">
    <location>
        <begin position="474"/>
        <end position="494"/>
    </location>
</feature>
<dbReference type="Proteomes" id="UP000253606">
    <property type="component" value="Chromosome"/>
</dbReference>
<feature type="region of interest" description="Disordered" evidence="2">
    <location>
        <begin position="349"/>
        <end position="376"/>
    </location>
</feature>
<dbReference type="AlphaFoldDB" id="A0A2Z5G6I3"/>
<name>A0A2Z5G6I3_9BACT</name>
<reference evidence="4 5" key="1">
    <citation type="journal article" date="2018" name="Front. Microbiol.">
        <title>Hydrolytic Capabilities as a Key to Environmental Success: Chitinolytic and Cellulolytic Acidobacteria From Acidic Sub-arctic Soils and Boreal Peatlands.</title>
        <authorList>
            <person name="Belova S.E."/>
            <person name="Ravin N.V."/>
            <person name="Pankratov T.A."/>
            <person name="Rakitin A.L."/>
            <person name="Ivanova A.A."/>
            <person name="Beletsky A.V."/>
            <person name="Mardanov A.V."/>
            <person name="Sinninghe Damste J.S."/>
            <person name="Dedysh S.N."/>
        </authorList>
    </citation>
    <scope>NUCLEOTIDE SEQUENCE [LARGE SCALE GENOMIC DNA]</scope>
    <source>
        <strain evidence="4 5">SBC82</strain>
    </source>
</reference>
<keyword evidence="5" id="KW-1185">Reference proteome</keyword>
<organism evidence="4 5">
    <name type="scientific">Acidisarcina polymorpha</name>
    <dbReference type="NCBI Taxonomy" id="2211140"/>
    <lineage>
        <taxon>Bacteria</taxon>
        <taxon>Pseudomonadati</taxon>
        <taxon>Acidobacteriota</taxon>
        <taxon>Terriglobia</taxon>
        <taxon>Terriglobales</taxon>
        <taxon>Acidobacteriaceae</taxon>
        <taxon>Acidisarcina</taxon>
    </lineage>
</organism>